<comment type="caution">
    <text evidence="2">The sequence shown here is derived from an EMBL/GenBank/DDBJ whole genome shotgun (WGS) entry which is preliminary data.</text>
</comment>
<dbReference type="Proteomes" id="UP000732619">
    <property type="component" value="Unassembled WGS sequence"/>
</dbReference>
<evidence type="ECO:0000313" key="2">
    <source>
        <dbReference type="EMBL" id="MBE6512806.1"/>
    </source>
</evidence>
<sequence>MDKKDIIIIILALIIIALLAIGAYDQAREEQIIYHTVNITDTFSLDVPISDNVTKTQVSPHMHIVNDSQNNIEITSFNMGNESTLNLIEDGSQYIYTQESYKLGAEQISLSNHTVWYNRKDSNYIAFFSPENTNDNVIIVCKDNETMARMISTVKY</sequence>
<reference evidence="2" key="1">
    <citation type="submission" date="2019-04" db="EMBL/GenBank/DDBJ databases">
        <title>Evolution of Biomass-Degrading Anaerobic Consortia Revealed by Metagenomics.</title>
        <authorList>
            <person name="Peng X."/>
        </authorList>
    </citation>
    <scope>NUCLEOTIDE SEQUENCE</scope>
    <source>
        <strain evidence="2">SIG14</strain>
    </source>
</reference>
<keyword evidence="1" id="KW-0472">Membrane</keyword>
<feature type="transmembrane region" description="Helical" evidence="1">
    <location>
        <begin position="6"/>
        <end position="24"/>
    </location>
</feature>
<proteinExistence type="predicted"/>
<dbReference type="EMBL" id="SUTG01000031">
    <property type="protein sequence ID" value="MBE6512806.1"/>
    <property type="molecule type" value="Genomic_DNA"/>
</dbReference>
<name>A0A8T3VXW0_METOL</name>
<evidence type="ECO:0000256" key="1">
    <source>
        <dbReference type="SAM" id="Phobius"/>
    </source>
</evidence>
<evidence type="ECO:0000313" key="3">
    <source>
        <dbReference type="Proteomes" id="UP000732619"/>
    </source>
</evidence>
<accession>A0A8T3VXW0</accession>
<gene>
    <name evidence="2" type="ORF">E7Z75_06665</name>
</gene>
<keyword evidence="1" id="KW-0812">Transmembrane</keyword>
<keyword evidence="1" id="KW-1133">Transmembrane helix</keyword>
<dbReference type="AlphaFoldDB" id="A0A8T3VXW0"/>
<protein>
    <submittedName>
        <fullName evidence="2">Uncharacterized protein</fullName>
    </submittedName>
</protein>
<organism evidence="2 3">
    <name type="scientific">Methanobrevibacter olleyae</name>
    <dbReference type="NCBI Taxonomy" id="294671"/>
    <lineage>
        <taxon>Archaea</taxon>
        <taxon>Methanobacteriati</taxon>
        <taxon>Methanobacteriota</taxon>
        <taxon>Methanomada group</taxon>
        <taxon>Methanobacteria</taxon>
        <taxon>Methanobacteriales</taxon>
        <taxon>Methanobacteriaceae</taxon>
        <taxon>Methanobrevibacter</taxon>
    </lineage>
</organism>